<keyword evidence="2" id="KW-1185">Reference proteome</keyword>
<dbReference type="Proteomes" id="UP000266673">
    <property type="component" value="Unassembled WGS sequence"/>
</dbReference>
<evidence type="ECO:0000313" key="2">
    <source>
        <dbReference type="Proteomes" id="UP000266673"/>
    </source>
</evidence>
<dbReference type="EMBL" id="QKWP01002113">
    <property type="protein sequence ID" value="RIB04757.1"/>
    <property type="molecule type" value="Genomic_DNA"/>
</dbReference>
<organism evidence="1 2">
    <name type="scientific">Gigaspora rosea</name>
    <dbReference type="NCBI Taxonomy" id="44941"/>
    <lineage>
        <taxon>Eukaryota</taxon>
        <taxon>Fungi</taxon>
        <taxon>Fungi incertae sedis</taxon>
        <taxon>Mucoromycota</taxon>
        <taxon>Glomeromycotina</taxon>
        <taxon>Glomeromycetes</taxon>
        <taxon>Diversisporales</taxon>
        <taxon>Gigasporaceae</taxon>
        <taxon>Gigaspora</taxon>
    </lineage>
</organism>
<accession>A0A397U6Q1</accession>
<comment type="caution">
    <text evidence="1">The sequence shown here is derived from an EMBL/GenBank/DDBJ whole genome shotgun (WGS) entry which is preliminary data.</text>
</comment>
<gene>
    <name evidence="1" type="ORF">C2G38_2221459</name>
</gene>
<proteinExistence type="predicted"/>
<protein>
    <submittedName>
        <fullName evidence="1">Uncharacterized protein</fullName>
    </submittedName>
</protein>
<reference evidence="1 2" key="1">
    <citation type="submission" date="2018-06" db="EMBL/GenBank/DDBJ databases">
        <title>Comparative genomics reveals the genomic features of Rhizophagus irregularis, R. cerebriforme, R. diaphanum and Gigaspora rosea, and their symbiotic lifestyle signature.</title>
        <authorList>
            <person name="Morin E."/>
            <person name="San Clemente H."/>
            <person name="Chen E.C.H."/>
            <person name="De La Providencia I."/>
            <person name="Hainaut M."/>
            <person name="Kuo A."/>
            <person name="Kohler A."/>
            <person name="Murat C."/>
            <person name="Tang N."/>
            <person name="Roy S."/>
            <person name="Loubradou J."/>
            <person name="Henrissat B."/>
            <person name="Grigoriev I.V."/>
            <person name="Corradi N."/>
            <person name="Roux C."/>
            <person name="Martin F.M."/>
        </authorList>
    </citation>
    <scope>NUCLEOTIDE SEQUENCE [LARGE SCALE GENOMIC DNA]</scope>
    <source>
        <strain evidence="1 2">DAOM 194757</strain>
    </source>
</reference>
<dbReference type="AlphaFoldDB" id="A0A397U6Q1"/>
<sequence>MHPVFLESVFIIKSPVEFFVVLKDEHNKSLDIFAKHWKENSILNSILKICSEPAAHDSYWITCIDKEKEHLILENS</sequence>
<name>A0A397U6Q1_9GLOM</name>
<evidence type="ECO:0000313" key="1">
    <source>
        <dbReference type="EMBL" id="RIB04757.1"/>
    </source>
</evidence>